<evidence type="ECO:0000313" key="1">
    <source>
        <dbReference type="EMBL" id="PWN64178.1"/>
    </source>
</evidence>
<proteinExistence type="predicted"/>
<protein>
    <submittedName>
        <fullName evidence="1">Type IX secretion system membrane protein PorP/SprF</fullName>
    </submittedName>
</protein>
<accession>A0A316WYV4</accession>
<dbReference type="EMBL" id="PPEG02000002">
    <property type="protein sequence ID" value="PWN64178.1"/>
    <property type="molecule type" value="Genomic_DNA"/>
</dbReference>
<organism evidence="1 2">
    <name type="scientific">Chryseobacterium viscerum</name>
    <dbReference type="NCBI Taxonomy" id="1037377"/>
    <lineage>
        <taxon>Bacteria</taxon>
        <taxon>Pseudomonadati</taxon>
        <taxon>Bacteroidota</taxon>
        <taxon>Flavobacteriia</taxon>
        <taxon>Flavobacteriales</taxon>
        <taxon>Weeksellaceae</taxon>
        <taxon>Chryseobacterium group</taxon>
        <taxon>Chryseobacterium</taxon>
    </lineage>
</organism>
<dbReference type="NCBIfam" id="TIGR03519">
    <property type="entry name" value="T9SS_PorP_fam"/>
    <property type="match status" value="1"/>
</dbReference>
<dbReference type="Pfam" id="PF11751">
    <property type="entry name" value="PorP_SprF"/>
    <property type="match status" value="1"/>
</dbReference>
<name>A0A316WYV4_9FLAO</name>
<sequence length="296" mass="33456">MKTIQNIIITISLLLMSSTTYGQLNPMGSIYFQNQYAANPAMAGIQEGWVINGAYKVQWTAIDGAPSMQTLTATYGLPDRKLGFGLNFYNENAGVIRRNSVKGTYAYHIPLNDNRSFLDFGISSNIISEWIDFNKVVGDPEDQSLHQFNIRPLYVEGDFGISYRNERLTVQGSLSNIKRLLTTDLTRNVIDRSLYMGAVSYTFFYQSGIISSIEPKIMYRGVENYKDLIDLGAQVQCYNDKLMLSAIYHSTNAVTFGAGTFYQNKLRILCLYTSGTSDLRKYSNGEFEIALQYQFK</sequence>
<dbReference type="InterPro" id="IPR019861">
    <property type="entry name" value="PorP/SprF_Bacteroidetes"/>
</dbReference>
<comment type="caution">
    <text evidence="1">The sequence shown here is derived from an EMBL/GenBank/DDBJ whole genome shotgun (WGS) entry which is preliminary data.</text>
</comment>
<dbReference type="RefSeq" id="WP_103231292.1">
    <property type="nucleotide sequence ID" value="NZ_PPEG02000002.1"/>
</dbReference>
<dbReference type="AlphaFoldDB" id="A0A316WYV4"/>
<evidence type="ECO:0000313" key="2">
    <source>
        <dbReference type="Proteomes" id="UP000236413"/>
    </source>
</evidence>
<gene>
    <name evidence="1" type="ORF">C1634_006175</name>
</gene>
<reference evidence="1 2" key="1">
    <citation type="submission" date="2018-04" db="EMBL/GenBank/DDBJ databases">
        <title>Chryseobacterium oncorhynchi 701B-08T from rainbow trout, and Chryseobacterium viscerum 687B-08T from diseased fish.</title>
        <authorList>
            <person name="Jeong J.-J."/>
            <person name="Lee Y.J."/>
            <person name="Pathiraja D."/>
            <person name="Park B."/>
            <person name="Choi I.-G."/>
            <person name="Kim K.D."/>
        </authorList>
    </citation>
    <scope>NUCLEOTIDE SEQUENCE [LARGE SCALE GENOMIC DNA]</scope>
    <source>
        <strain evidence="1 2">687B-08</strain>
    </source>
</reference>
<dbReference type="Proteomes" id="UP000236413">
    <property type="component" value="Unassembled WGS sequence"/>
</dbReference>